<evidence type="ECO:0000256" key="1">
    <source>
        <dbReference type="SAM" id="MobiDB-lite"/>
    </source>
</evidence>
<dbReference type="RefSeq" id="WP_179827530.1">
    <property type="nucleotide sequence ID" value="NZ_JACCFS010000001.1"/>
</dbReference>
<feature type="compositionally biased region" description="Basic and acidic residues" evidence="1">
    <location>
        <begin position="206"/>
        <end position="215"/>
    </location>
</feature>
<dbReference type="GO" id="GO:0016747">
    <property type="term" value="F:acyltransferase activity, transferring groups other than amino-acyl groups"/>
    <property type="evidence" value="ECO:0007669"/>
    <property type="project" value="InterPro"/>
</dbReference>
<dbReference type="EMBL" id="JACCFS010000001">
    <property type="protein sequence ID" value="NYJ37109.1"/>
    <property type="molecule type" value="Genomic_DNA"/>
</dbReference>
<evidence type="ECO:0000259" key="2">
    <source>
        <dbReference type="PROSITE" id="PS51186"/>
    </source>
</evidence>
<reference evidence="3 4" key="1">
    <citation type="submission" date="2020-07" db="EMBL/GenBank/DDBJ databases">
        <title>Sequencing the genomes of 1000 actinobacteria strains.</title>
        <authorList>
            <person name="Klenk H.-P."/>
        </authorList>
    </citation>
    <scope>NUCLEOTIDE SEQUENCE [LARGE SCALE GENOMIC DNA]</scope>
    <source>
        <strain evidence="3 4">DSM 44442</strain>
    </source>
</reference>
<dbReference type="InterPro" id="IPR000182">
    <property type="entry name" value="GNAT_dom"/>
</dbReference>
<organism evidence="3 4">
    <name type="scientific">Nocardiopsis aegyptia</name>
    <dbReference type="NCBI Taxonomy" id="220378"/>
    <lineage>
        <taxon>Bacteria</taxon>
        <taxon>Bacillati</taxon>
        <taxon>Actinomycetota</taxon>
        <taxon>Actinomycetes</taxon>
        <taxon>Streptosporangiales</taxon>
        <taxon>Nocardiopsidaceae</taxon>
        <taxon>Nocardiopsis</taxon>
    </lineage>
</organism>
<sequence length="215" mass="22739">MPTNTRGQTDPPRPDSEDVPGLRLVRLDRTTPEVALLRQAVLRHRLAPGQSKYTGLPVATLPAADADPDRFPFAVVRTGAGPTDPAAAGRACVGFGIIDRGAALVPLVDAPERAVLLRAYYVTPEWQGRGVGRAACAAPLLDLLVAGVAPTTAEIVLCVNEANRQAERVYAAAGFVPTGRRIVGSEGPQAVMSRPLSTGVHHAPLPRHERTENTQ</sequence>
<feature type="domain" description="N-acetyltransferase" evidence="2">
    <location>
        <begin position="25"/>
        <end position="197"/>
    </location>
</feature>
<evidence type="ECO:0000313" key="4">
    <source>
        <dbReference type="Proteomes" id="UP000572051"/>
    </source>
</evidence>
<dbReference type="AlphaFoldDB" id="A0A7Z0ERS7"/>
<feature type="region of interest" description="Disordered" evidence="1">
    <location>
        <begin position="1"/>
        <end position="20"/>
    </location>
</feature>
<dbReference type="Pfam" id="PF00583">
    <property type="entry name" value="Acetyltransf_1"/>
    <property type="match status" value="1"/>
</dbReference>
<dbReference type="PROSITE" id="PS51186">
    <property type="entry name" value="GNAT"/>
    <property type="match status" value="1"/>
</dbReference>
<proteinExistence type="predicted"/>
<accession>A0A7Z0ERS7</accession>
<dbReference type="Gene3D" id="3.40.630.30">
    <property type="match status" value="1"/>
</dbReference>
<dbReference type="InterPro" id="IPR016181">
    <property type="entry name" value="Acyl_CoA_acyltransferase"/>
</dbReference>
<name>A0A7Z0ERS7_9ACTN</name>
<protein>
    <submittedName>
        <fullName evidence="3">RimJ/RimL family protein N-acetyltransferase</fullName>
    </submittedName>
</protein>
<dbReference type="Proteomes" id="UP000572051">
    <property type="component" value="Unassembled WGS sequence"/>
</dbReference>
<gene>
    <name evidence="3" type="ORF">HNR10_004990</name>
</gene>
<feature type="region of interest" description="Disordered" evidence="1">
    <location>
        <begin position="187"/>
        <end position="215"/>
    </location>
</feature>
<comment type="caution">
    <text evidence="3">The sequence shown here is derived from an EMBL/GenBank/DDBJ whole genome shotgun (WGS) entry which is preliminary data.</text>
</comment>
<evidence type="ECO:0000313" key="3">
    <source>
        <dbReference type="EMBL" id="NYJ37109.1"/>
    </source>
</evidence>
<dbReference type="SUPFAM" id="SSF55729">
    <property type="entry name" value="Acyl-CoA N-acyltransferases (Nat)"/>
    <property type="match status" value="1"/>
</dbReference>
<keyword evidence="3" id="KW-0808">Transferase</keyword>
<keyword evidence="4" id="KW-1185">Reference proteome</keyword>